<accession>A0A8J1TM13</accession>
<dbReference type="AlphaFoldDB" id="A0A8J1TM13"/>
<sequence>MSSYFTKRRKHDWVIPRKALCIMFWVGVVLLFIGIILVVTGQHKDPMIFRPWGSVLIGLGFCLLLICLILCIHAYWIIAEEARVIQGKSVEGTPLKEEPQKGFGEYPPSHAHAPWLHHKSSQENNNANAGVTGVQNEQHTQNQVPYNQYGTSGYGGMSGNTGSQGTGFNTNLDHLDTVPTQETKSRGNPNLTPLYISNQTQQNYQTVQRQEHHTEYSSSSMGRHDGHVTMATTGAADLAGSGTYPIRYPRESTPVRNGILKVPGSPAAVRHSTSGTKPGQVIIVDNPAKGNQEFEGHVTITSSTQSTTSGAQQRPVFDDTDFDNLFHRERRNSDSMQSPVIENTLQKSQVSPNFVGPDLGSSTPTVFLPPEITNISASKYSIYDNVNYVKTLPDEEEE</sequence>
<name>A0A8J1TM13_OWEFU</name>
<protein>
    <submittedName>
        <fullName evidence="1">Uncharacterized protein</fullName>
    </submittedName>
</protein>
<gene>
    <name evidence="1" type="ORF">OFUS_LOCUS26021</name>
</gene>
<evidence type="ECO:0000313" key="1">
    <source>
        <dbReference type="EMBL" id="CAH1802331.1"/>
    </source>
</evidence>
<evidence type="ECO:0000313" key="2">
    <source>
        <dbReference type="Proteomes" id="UP000749559"/>
    </source>
</evidence>
<comment type="caution">
    <text evidence="1">The sequence shown here is derived from an EMBL/GenBank/DDBJ whole genome shotgun (WGS) entry which is preliminary data.</text>
</comment>
<proteinExistence type="predicted"/>
<keyword evidence="2" id="KW-1185">Reference proteome</keyword>
<dbReference type="EMBL" id="CAIIXF020000012">
    <property type="protein sequence ID" value="CAH1802331.1"/>
    <property type="molecule type" value="Genomic_DNA"/>
</dbReference>
<organism evidence="1 2">
    <name type="scientific">Owenia fusiformis</name>
    <name type="common">Polychaete worm</name>
    <dbReference type="NCBI Taxonomy" id="6347"/>
    <lineage>
        <taxon>Eukaryota</taxon>
        <taxon>Metazoa</taxon>
        <taxon>Spiralia</taxon>
        <taxon>Lophotrochozoa</taxon>
        <taxon>Annelida</taxon>
        <taxon>Polychaeta</taxon>
        <taxon>Sedentaria</taxon>
        <taxon>Canalipalpata</taxon>
        <taxon>Sabellida</taxon>
        <taxon>Oweniida</taxon>
        <taxon>Oweniidae</taxon>
        <taxon>Owenia</taxon>
    </lineage>
</organism>
<reference evidence="1" key="1">
    <citation type="submission" date="2022-03" db="EMBL/GenBank/DDBJ databases">
        <authorList>
            <person name="Martin C."/>
        </authorList>
    </citation>
    <scope>NUCLEOTIDE SEQUENCE</scope>
</reference>
<dbReference type="Proteomes" id="UP000749559">
    <property type="component" value="Unassembled WGS sequence"/>
</dbReference>